<dbReference type="EMBL" id="DVHA01000069">
    <property type="protein sequence ID" value="HIR60346.1"/>
    <property type="molecule type" value="Genomic_DNA"/>
</dbReference>
<sequence length="487" mass="53789">MSRKKLDSPSGEWEFNIDVEGIRAETAREEQQNTEEAGKLLAQLDEMSAPETPEDQPAGEPEKAAEPPAEPDAAEAETPAGTEKTAPPVRAPQPQTRAASSAGTPRPSGRPPVIPPAPPASSYAQPPEPPRQPLTRREQRAKDKRDKRLAKVERRRQKNHIRWSTVLAPLLAITNIITLGFWGVNTLETRLTVQEAENAASEAEAKAAELQDELDNNTISLEDFTYYVAEYNLSAEFIQKFFDDRIVYKDTSVHYAEIDQSLPMNSYDWSALSWENGRPSYTPEGQRHAVLGVDVSYHQGDIDWDAVAADGVSFAMIRAGYRGYGTGALMTDDYFTANMDGATAAGLDVGVYFFSQALSTDEAVEEAQYVVNLLSGYSVTMPVVFDMEVMTEDARANDLTASERAEIAKAFCDTIAAAGYTPMIYGNTAYYMAKIDFAEICGSYGIWLAQYYDTPFFPYDFTMWQYTNAGTVDGISGEVDLNLYFGE</sequence>
<comment type="caution">
    <text evidence="7">The sequence shown here is derived from an EMBL/GenBank/DDBJ whole genome shotgun (WGS) entry which is preliminary data.</text>
</comment>
<keyword evidence="6" id="KW-0472">Membrane</keyword>
<evidence type="ECO:0000256" key="6">
    <source>
        <dbReference type="SAM" id="Phobius"/>
    </source>
</evidence>
<dbReference type="SMART" id="SM00641">
    <property type="entry name" value="Glyco_25"/>
    <property type="match status" value="1"/>
</dbReference>
<keyword evidence="6" id="KW-0812">Transmembrane</keyword>
<dbReference type="PROSITE" id="PS51904">
    <property type="entry name" value="GLYCOSYL_HYDROL_F25_2"/>
    <property type="match status" value="1"/>
</dbReference>
<dbReference type="SUPFAM" id="SSF51445">
    <property type="entry name" value="(Trans)glycosidases"/>
    <property type="match status" value="1"/>
</dbReference>
<dbReference type="PANTHER" id="PTHR34135:SF2">
    <property type="entry name" value="LYSOZYME"/>
    <property type="match status" value="1"/>
</dbReference>
<dbReference type="GO" id="GO:0009253">
    <property type="term" value="P:peptidoglycan catabolic process"/>
    <property type="evidence" value="ECO:0007669"/>
    <property type="project" value="InterPro"/>
</dbReference>
<feature type="compositionally biased region" description="Pro residues" evidence="5">
    <location>
        <begin position="108"/>
        <end position="119"/>
    </location>
</feature>
<evidence type="ECO:0000313" key="7">
    <source>
        <dbReference type="EMBL" id="HIR60346.1"/>
    </source>
</evidence>
<dbReference type="GO" id="GO:0003796">
    <property type="term" value="F:lysozyme activity"/>
    <property type="evidence" value="ECO:0007669"/>
    <property type="project" value="InterPro"/>
</dbReference>
<dbReference type="CDD" id="cd06414">
    <property type="entry name" value="GH25_LytC-like"/>
    <property type="match status" value="1"/>
</dbReference>
<evidence type="ECO:0000256" key="4">
    <source>
        <dbReference type="SAM" id="Coils"/>
    </source>
</evidence>
<gene>
    <name evidence="7" type="ORF">IAB37_02055</name>
</gene>
<evidence type="ECO:0000256" key="2">
    <source>
        <dbReference type="ARBA" id="ARBA00022801"/>
    </source>
</evidence>
<keyword evidence="4" id="KW-0175">Coiled coil</keyword>
<keyword evidence="3" id="KW-0326">Glycosidase</keyword>
<evidence type="ECO:0000313" key="8">
    <source>
        <dbReference type="Proteomes" id="UP000824241"/>
    </source>
</evidence>
<feature type="transmembrane region" description="Helical" evidence="6">
    <location>
        <begin position="163"/>
        <end position="184"/>
    </location>
</feature>
<dbReference type="InterPro" id="IPR017853">
    <property type="entry name" value="GH"/>
</dbReference>
<reference evidence="7" key="1">
    <citation type="submission" date="2020-10" db="EMBL/GenBank/DDBJ databases">
        <authorList>
            <person name="Gilroy R."/>
        </authorList>
    </citation>
    <scope>NUCLEOTIDE SEQUENCE</scope>
    <source>
        <strain evidence="7">CHK189-12415</strain>
    </source>
</reference>
<dbReference type="GO" id="GO:0016052">
    <property type="term" value="P:carbohydrate catabolic process"/>
    <property type="evidence" value="ECO:0007669"/>
    <property type="project" value="TreeGrafter"/>
</dbReference>
<organism evidence="7 8">
    <name type="scientific">Candidatus Faecivivens stercoravium</name>
    <dbReference type="NCBI Taxonomy" id="2840803"/>
    <lineage>
        <taxon>Bacteria</taxon>
        <taxon>Bacillati</taxon>
        <taxon>Bacillota</taxon>
        <taxon>Clostridia</taxon>
        <taxon>Eubacteriales</taxon>
        <taxon>Oscillospiraceae</taxon>
        <taxon>Oscillospiraceae incertae sedis</taxon>
        <taxon>Candidatus Faecivivens</taxon>
    </lineage>
</organism>
<dbReference type="InterPro" id="IPR018077">
    <property type="entry name" value="Glyco_hydro_fam25_subgr"/>
</dbReference>
<dbReference type="AlphaFoldDB" id="A0A9D1DWV7"/>
<dbReference type="PANTHER" id="PTHR34135">
    <property type="entry name" value="LYSOZYME"/>
    <property type="match status" value="1"/>
</dbReference>
<reference evidence="7" key="2">
    <citation type="journal article" date="2021" name="PeerJ">
        <title>Extensive microbial diversity within the chicken gut microbiome revealed by metagenomics and culture.</title>
        <authorList>
            <person name="Gilroy R."/>
            <person name="Ravi A."/>
            <person name="Getino M."/>
            <person name="Pursley I."/>
            <person name="Horton D.L."/>
            <person name="Alikhan N.F."/>
            <person name="Baker D."/>
            <person name="Gharbi K."/>
            <person name="Hall N."/>
            <person name="Watson M."/>
            <person name="Adriaenssens E.M."/>
            <person name="Foster-Nyarko E."/>
            <person name="Jarju S."/>
            <person name="Secka A."/>
            <person name="Antonio M."/>
            <person name="Oren A."/>
            <person name="Chaudhuri R.R."/>
            <person name="La Ragione R."/>
            <person name="Hildebrand F."/>
            <person name="Pallen M.J."/>
        </authorList>
    </citation>
    <scope>NUCLEOTIDE SEQUENCE</scope>
    <source>
        <strain evidence="7">CHK189-12415</strain>
    </source>
</reference>
<protein>
    <submittedName>
        <fullName evidence="7">Uncharacterized protein</fullName>
    </submittedName>
</protein>
<proteinExistence type="inferred from homology"/>
<feature type="compositionally biased region" description="Low complexity" evidence="5">
    <location>
        <begin position="76"/>
        <end position="88"/>
    </location>
</feature>
<evidence type="ECO:0000256" key="3">
    <source>
        <dbReference type="ARBA" id="ARBA00023295"/>
    </source>
</evidence>
<feature type="compositionally biased region" description="Basic and acidic residues" evidence="5">
    <location>
        <begin position="135"/>
        <end position="152"/>
    </location>
</feature>
<comment type="similarity">
    <text evidence="1">Belongs to the glycosyl hydrolase 25 family.</text>
</comment>
<dbReference type="Proteomes" id="UP000824241">
    <property type="component" value="Unassembled WGS sequence"/>
</dbReference>
<feature type="compositionally biased region" description="Polar residues" evidence="5">
    <location>
        <begin position="93"/>
        <end position="103"/>
    </location>
</feature>
<keyword evidence="2" id="KW-0378">Hydrolase</keyword>
<dbReference type="InterPro" id="IPR002053">
    <property type="entry name" value="Glyco_hydro_25"/>
</dbReference>
<name>A0A9D1DWV7_9FIRM</name>
<dbReference type="GO" id="GO:0016998">
    <property type="term" value="P:cell wall macromolecule catabolic process"/>
    <property type="evidence" value="ECO:0007669"/>
    <property type="project" value="InterPro"/>
</dbReference>
<accession>A0A9D1DWV7</accession>
<evidence type="ECO:0000256" key="1">
    <source>
        <dbReference type="ARBA" id="ARBA00010646"/>
    </source>
</evidence>
<keyword evidence="6" id="KW-1133">Transmembrane helix</keyword>
<feature type="region of interest" description="Disordered" evidence="5">
    <location>
        <begin position="23"/>
        <end position="155"/>
    </location>
</feature>
<feature type="coiled-coil region" evidence="4">
    <location>
        <begin position="184"/>
        <end position="220"/>
    </location>
</feature>
<dbReference type="Pfam" id="PF01183">
    <property type="entry name" value="Glyco_hydro_25"/>
    <property type="match status" value="1"/>
</dbReference>
<evidence type="ECO:0000256" key="5">
    <source>
        <dbReference type="SAM" id="MobiDB-lite"/>
    </source>
</evidence>
<dbReference type="Gene3D" id="3.20.20.80">
    <property type="entry name" value="Glycosidases"/>
    <property type="match status" value="1"/>
</dbReference>